<dbReference type="EMBL" id="JBCGBO010000005">
    <property type="protein sequence ID" value="KAK9198626.1"/>
    <property type="molecule type" value="Genomic_DNA"/>
</dbReference>
<proteinExistence type="predicted"/>
<sequence>MTALEQRPKTTANPLTSVTTKANSGITGKRKIYFIFGRTLPHLLSFV</sequence>
<gene>
    <name evidence="1" type="ORF">WN944_013812</name>
</gene>
<accession>A0AAP0M8S8</accession>
<reference evidence="1 2" key="1">
    <citation type="submission" date="2024-05" db="EMBL/GenBank/DDBJ databases">
        <title>Haplotype-resolved chromosome-level genome assembly of Huyou (Citrus changshanensis).</title>
        <authorList>
            <person name="Miao C."/>
            <person name="Chen W."/>
            <person name="Wu Y."/>
            <person name="Wang L."/>
            <person name="Zhao S."/>
            <person name="Grierson D."/>
            <person name="Xu C."/>
            <person name="Chen K."/>
        </authorList>
    </citation>
    <scope>NUCLEOTIDE SEQUENCE [LARGE SCALE GENOMIC DNA]</scope>
    <source>
        <strain evidence="1">01-14</strain>
        <tissue evidence="1">Leaf</tissue>
    </source>
</reference>
<evidence type="ECO:0000313" key="2">
    <source>
        <dbReference type="Proteomes" id="UP001428341"/>
    </source>
</evidence>
<keyword evidence="2" id="KW-1185">Reference proteome</keyword>
<comment type="caution">
    <text evidence="1">The sequence shown here is derived from an EMBL/GenBank/DDBJ whole genome shotgun (WGS) entry which is preliminary data.</text>
</comment>
<dbReference type="Proteomes" id="UP001428341">
    <property type="component" value="Unassembled WGS sequence"/>
</dbReference>
<organism evidence="1 2">
    <name type="scientific">Citrus x changshan-huyou</name>
    <dbReference type="NCBI Taxonomy" id="2935761"/>
    <lineage>
        <taxon>Eukaryota</taxon>
        <taxon>Viridiplantae</taxon>
        <taxon>Streptophyta</taxon>
        <taxon>Embryophyta</taxon>
        <taxon>Tracheophyta</taxon>
        <taxon>Spermatophyta</taxon>
        <taxon>Magnoliopsida</taxon>
        <taxon>eudicotyledons</taxon>
        <taxon>Gunneridae</taxon>
        <taxon>Pentapetalae</taxon>
        <taxon>rosids</taxon>
        <taxon>malvids</taxon>
        <taxon>Sapindales</taxon>
        <taxon>Rutaceae</taxon>
        <taxon>Aurantioideae</taxon>
        <taxon>Citrus</taxon>
    </lineage>
</organism>
<name>A0AAP0M8S8_9ROSI</name>
<dbReference type="AlphaFoldDB" id="A0AAP0M8S8"/>
<protein>
    <submittedName>
        <fullName evidence="1">Uncharacterized protein</fullName>
    </submittedName>
</protein>
<evidence type="ECO:0000313" key="1">
    <source>
        <dbReference type="EMBL" id="KAK9198626.1"/>
    </source>
</evidence>